<evidence type="ECO:0000313" key="2">
    <source>
        <dbReference type="EMBL" id="MBE0347714.1"/>
    </source>
</evidence>
<evidence type="ECO:0000313" key="3">
    <source>
        <dbReference type="Proteomes" id="UP000660708"/>
    </source>
</evidence>
<proteinExistence type="predicted"/>
<dbReference type="AlphaFoldDB" id="A0A8I0MZ96"/>
<keyword evidence="3" id="KW-1185">Reference proteome</keyword>
<protein>
    <recommendedName>
        <fullName evidence="4">CHASE2 domain-containing protein</fullName>
    </recommendedName>
</protein>
<dbReference type="RefSeq" id="WP_147389133.1">
    <property type="nucleotide sequence ID" value="NZ_AQHF01000026.1"/>
</dbReference>
<keyword evidence="1" id="KW-0472">Membrane</keyword>
<feature type="transmembrane region" description="Helical" evidence="1">
    <location>
        <begin position="232"/>
        <end position="249"/>
    </location>
</feature>
<keyword evidence="1" id="KW-1133">Transmembrane helix</keyword>
<comment type="caution">
    <text evidence="2">The sequence shown here is derived from an EMBL/GenBank/DDBJ whole genome shotgun (WGS) entry which is preliminary data.</text>
</comment>
<sequence>MSIFSQISFVRRQREFWLFLGLFAFLALLSFTGVYKQINLFGLQWFSKFNKTQATEIVVIEAKNLQQQHESLINTLSAYDPKGIVVYSDVALAQDTGSKHDAVYYPLNNPNLCLPETQNWYGSAVSIIPPPQPCDVLWDVLFPEHGTYQNKIIDYSLSYYSLPKFTAERVLNGDVFASQVTDKVVLIAQYSPFALLNAPRTFTDKALPPVYLQAFIANNFAANSFIKPLDKSIVITFVFIATLLLLVWYQRNTTLINVLIAACMSGLLLILGFAAHYWYAVLLPIGELITLIWSTLLWVFISLKWSEEENLQSIITLIQQRMLGRYLPRHFLEHPEPWDSIIQLVNQQLNLDKSIFLTRLEGDHRVSEVRALNCQLSDIVEMRRDYERVPYSDAIKASGTIKITRVFFKDLAENEQQYIAPLMYAGDIRGFWALTVIPQKHFDEQAFIKNVNLFAHQIGELLFHYKVFTTERKNQKGMLARALTFSLKAPLSHKIKDAVSEMDQKLTSLEHVFNQLQSASILYNLFGQIVQVNESLEQFARRHGLSVFDMSALDLLCFCTSMDNEVAKGKLRYLTLQRGKVVLPIYLDNHTYLLCIRTLVKGSTGLNTSAPFETSGVLFEFIDLGELLQQVDDRTEFVTQLSRQFSSDDQVQFLKWGEQ</sequence>
<evidence type="ECO:0000256" key="1">
    <source>
        <dbReference type="SAM" id="Phobius"/>
    </source>
</evidence>
<feature type="transmembrane region" description="Helical" evidence="1">
    <location>
        <begin position="256"/>
        <end position="279"/>
    </location>
</feature>
<accession>A0A8I0MZ96</accession>
<dbReference type="EMBL" id="AQHF01000026">
    <property type="protein sequence ID" value="MBE0347714.1"/>
    <property type="molecule type" value="Genomic_DNA"/>
</dbReference>
<dbReference type="Proteomes" id="UP000660708">
    <property type="component" value="Unassembled WGS sequence"/>
</dbReference>
<reference evidence="2 3" key="1">
    <citation type="submission" date="2015-06" db="EMBL/GenBank/DDBJ databases">
        <title>Genome sequence of Pseudoalteromonas peptidolytica.</title>
        <authorList>
            <person name="Xie B.-B."/>
            <person name="Rong J.-C."/>
            <person name="Qin Q.-L."/>
            <person name="Zhang Y.-Z."/>
        </authorList>
    </citation>
    <scope>NUCLEOTIDE SEQUENCE [LARGE SCALE GENOMIC DNA]</scope>
    <source>
        <strain evidence="2 3">F12-50-A1</strain>
    </source>
</reference>
<keyword evidence="1" id="KW-0812">Transmembrane</keyword>
<gene>
    <name evidence="2" type="ORF">PPEP_a2238</name>
</gene>
<organism evidence="2 3">
    <name type="scientific">Pseudoalteromonas peptidolytica F12-50-A1</name>
    <dbReference type="NCBI Taxonomy" id="1315280"/>
    <lineage>
        <taxon>Bacteria</taxon>
        <taxon>Pseudomonadati</taxon>
        <taxon>Pseudomonadota</taxon>
        <taxon>Gammaproteobacteria</taxon>
        <taxon>Alteromonadales</taxon>
        <taxon>Pseudoalteromonadaceae</taxon>
        <taxon>Pseudoalteromonas</taxon>
    </lineage>
</organism>
<name>A0A8I0MZ96_9GAMM</name>
<evidence type="ECO:0008006" key="4">
    <source>
        <dbReference type="Google" id="ProtNLM"/>
    </source>
</evidence>